<dbReference type="GeneID" id="77136183"/>
<reference evidence="6 7" key="1">
    <citation type="submission" date="2009-02" db="EMBL/GenBank/DDBJ databases">
        <title>The Genome Sequence of Oxalobacter formigenes OXCC13.</title>
        <authorList>
            <consortium name="The Broad Institute Genome Sequencing Platform"/>
            <person name="Ward D."/>
            <person name="Young S.K."/>
            <person name="Kodira C.D."/>
            <person name="Zeng Q."/>
            <person name="Koehrsen M."/>
            <person name="Alvarado L."/>
            <person name="Berlin A."/>
            <person name="Borenstein D."/>
            <person name="Chen Z."/>
            <person name="Engels R."/>
            <person name="Freedman E."/>
            <person name="Gellesch M."/>
            <person name="Goldberg J."/>
            <person name="Griggs A."/>
            <person name="Gujja S."/>
            <person name="Heiman D."/>
            <person name="Hepburn T."/>
            <person name="Howarth C."/>
            <person name="Jen D."/>
            <person name="Larson L."/>
            <person name="Lewis B."/>
            <person name="Mehta T."/>
            <person name="Park D."/>
            <person name="Pearson M."/>
            <person name="Roberts A."/>
            <person name="Saif S."/>
            <person name="Shea T."/>
            <person name="Shenoy N."/>
            <person name="Sisk P."/>
            <person name="Stolte C."/>
            <person name="Sykes S."/>
            <person name="Walk T."/>
            <person name="White J."/>
            <person name="Yandava C."/>
            <person name="Allison M.J."/>
            <person name="Lander E."/>
            <person name="Nusbaum C."/>
            <person name="Galagan J."/>
            <person name="Birren B."/>
        </authorList>
    </citation>
    <scope>NUCLEOTIDE SEQUENCE [LARGE SCALE GENOMIC DNA]</scope>
    <source>
        <strain evidence="6 7">OXCC13</strain>
    </source>
</reference>
<dbReference type="SUPFAM" id="SSF55785">
    <property type="entry name" value="PYP-like sensor domain (PAS domain)"/>
    <property type="match status" value="3"/>
</dbReference>
<gene>
    <name evidence="6" type="ORF">OFBG_00648</name>
</gene>
<dbReference type="GO" id="GO:0000155">
    <property type="term" value="F:phosphorelay sensor kinase activity"/>
    <property type="evidence" value="ECO:0007669"/>
    <property type="project" value="InterPro"/>
</dbReference>
<sequence length="551" mass="62868">MGSNNTDVENVQPVWQIDEFRRQFGEGCPVAMDALNVGFFSCLPNEDLTFMWGNACFFAGTGYSKDEFLYRFNNLRQFLAPFPDDFSLIKGELSRVGKKPGAGFVLTVRLPKRSEGEVRVRFSATVVMDEEKGCSLLQVVLTDITGLFDEKEEAIRLKEQKLDYFRWMMDEYAGNVYISDMDNYQLLYVNPKSCETLGVEKKDILGKKCYEVIQKRTSPCPFCTNPQLLKTECYNWEFFNPVLDRKFMIKDRMIEWQGRRARIELSYDMFSTEYKLAKKDQERQAQIQSIIRSIPGGFARLDARDFSTVLWYEARFLEIIGYTAEQFETELGSQCRYVHPDDMQRLMSILKEIKASGENFVTECRIITRSGETKILILTLYYTSAEESIDGIPSFYSVGVDVTKDRREQARQRKALEEAYEAARIANDAKTNFLSSMSHDIRTPMNAIIGMSTIAQANMASPERVQDCLDKIHVSSRHLLNLVNEILDMSKIESGKVDLVSEVVSLPQLVGDVLAMCQPLVSGKKQELNVSASLVRHEKVISDGGACSRFS</sequence>
<evidence type="ECO:0000313" key="6">
    <source>
        <dbReference type="EMBL" id="EEO29620.1"/>
    </source>
</evidence>
<evidence type="ECO:0000313" key="7">
    <source>
        <dbReference type="Proteomes" id="UP000005089"/>
    </source>
</evidence>
<dbReference type="SUPFAM" id="SSF47384">
    <property type="entry name" value="Homodimeric domain of signal transducing histidine kinase"/>
    <property type="match status" value="1"/>
</dbReference>
<dbReference type="Gene3D" id="1.10.287.130">
    <property type="match status" value="1"/>
</dbReference>
<evidence type="ECO:0000256" key="4">
    <source>
        <dbReference type="ARBA" id="ARBA00022777"/>
    </source>
</evidence>
<dbReference type="Proteomes" id="UP000005089">
    <property type="component" value="Unassembled WGS sequence"/>
</dbReference>
<dbReference type="Gene3D" id="3.30.450.20">
    <property type="entry name" value="PAS domain"/>
    <property type="match status" value="2"/>
</dbReference>
<dbReference type="eggNOG" id="COG2205">
    <property type="taxonomic scope" value="Bacteria"/>
</dbReference>
<dbReference type="Pfam" id="PF13426">
    <property type="entry name" value="PAS_9"/>
    <property type="match status" value="2"/>
</dbReference>
<dbReference type="EMBL" id="GG658170">
    <property type="protein sequence ID" value="EEO29620.1"/>
    <property type="molecule type" value="Genomic_DNA"/>
</dbReference>
<comment type="catalytic activity">
    <reaction evidence="1">
        <text>ATP + protein L-histidine = ADP + protein N-phospho-L-histidine.</text>
        <dbReference type="EC" id="2.7.13.3"/>
    </reaction>
</comment>
<name>C3X8U4_OXAFO</name>
<dbReference type="EC" id="2.7.13.3" evidence="2"/>
<feature type="domain" description="PAS" evidence="5">
    <location>
        <begin position="161"/>
        <end position="214"/>
    </location>
</feature>
<evidence type="ECO:0000259" key="5">
    <source>
        <dbReference type="PROSITE" id="PS50112"/>
    </source>
</evidence>
<dbReference type="InterPro" id="IPR013655">
    <property type="entry name" value="PAS_fold_3"/>
</dbReference>
<dbReference type="AlphaFoldDB" id="C3X8U4"/>
<evidence type="ECO:0000256" key="3">
    <source>
        <dbReference type="ARBA" id="ARBA00022679"/>
    </source>
</evidence>
<dbReference type="CDD" id="cd00130">
    <property type="entry name" value="PAS"/>
    <property type="match status" value="2"/>
</dbReference>
<organism evidence="6 7">
    <name type="scientific">Oxalobacter formigenes OXCC13</name>
    <dbReference type="NCBI Taxonomy" id="556269"/>
    <lineage>
        <taxon>Bacteria</taxon>
        <taxon>Pseudomonadati</taxon>
        <taxon>Pseudomonadota</taxon>
        <taxon>Betaproteobacteria</taxon>
        <taxon>Burkholderiales</taxon>
        <taxon>Oxalobacteraceae</taxon>
        <taxon>Oxalobacter</taxon>
    </lineage>
</organism>
<dbReference type="HOGENOM" id="CLU_494197_0_0_4"/>
<keyword evidence="3" id="KW-0808">Transferase</keyword>
<dbReference type="Pfam" id="PF08447">
    <property type="entry name" value="PAS_3"/>
    <property type="match status" value="1"/>
</dbReference>
<keyword evidence="7" id="KW-1185">Reference proteome</keyword>
<dbReference type="InterPro" id="IPR003661">
    <property type="entry name" value="HisK_dim/P_dom"/>
</dbReference>
<dbReference type="PANTHER" id="PTHR43047">
    <property type="entry name" value="TWO-COMPONENT HISTIDINE PROTEIN KINASE"/>
    <property type="match status" value="1"/>
</dbReference>
<accession>C3X8U4</accession>
<dbReference type="Pfam" id="PF00512">
    <property type="entry name" value="HisKA"/>
    <property type="match status" value="1"/>
</dbReference>
<protein>
    <recommendedName>
        <fullName evidence="2">histidine kinase</fullName>
        <ecNumber evidence="2">2.7.13.3</ecNumber>
    </recommendedName>
</protein>
<evidence type="ECO:0000256" key="2">
    <source>
        <dbReference type="ARBA" id="ARBA00012438"/>
    </source>
</evidence>
<evidence type="ECO:0000256" key="1">
    <source>
        <dbReference type="ARBA" id="ARBA00000085"/>
    </source>
</evidence>
<dbReference type="SMART" id="SM00388">
    <property type="entry name" value="HisKA"/>
    <property type="match status" value="1"/>
</dbReference>
<dbReference type="SMART" id="SM00091">
    <property type="entry name" value="PAS"/>
    <property type="match status" value="2"/>
</dbReference>
<dbReference type="InterPro" id="IPR035965">
    <property type="entry name" value="PAS-like_dom_sf"/>
</dbReference>
<dbReference type="STRING" id="847.BRW83_1586"/>
<feature type="domain" description="PAS" evidence="5">
    <location>
        <begin position="283"/>
        <end position="357"/>
    </location>
</feature>
<dbReference type="InterPro" id="IPR036097">
    <property type="entry name" value="HisK_dim/P_sf"/>
</dbReference>
<dbReference type="PROSITE" id="PS50112">
    <property type="entry name" value="PAS"/>
    <property type="match status" value="2"/>
</dbReference>
<proteinExistence type="predicted"/>
<keyword evidence="4 6" id="KW-0418">Kinase</keyword>
<dbReference type="InterPro" id="IPR000014">
    <property type="entry name" value="PAS"/>
</dbReference>
<dbReference type="CDD" id="cd00082">
    <property type="entry name" value="HisKA"/>
    <property type="match status" value="1"/>
</dbReference>
<dbReference type="RefSeq" id="WP_005880238.1">
    <property type="nucleotide sequence ID" value="NZ_CP019430.1"/>
</dbReference>